<dbReference type="CDD" id="cd02440">
    <property type="entry name" value="AdoMet_MTases"/>
    <property type="match status" value="1"/>
</dbReference>
<feature type="domain" description="Ribosomal RNA large subunit methyltransferase K/L-like methyltransferase" evidence="1">
    <location>
        <begin position="150"/>
        <end position="325"/>
    </location>
</feature>
<dbReference type="AlphaFoldDB" id="A0A832YY29"/>
<dbReference type="PANTHER" id="PTHR14911:SF13">
    <property type="entry name" value="TRNA (GUANINE(6)-N2)-METHYLTRANSFERASE THUMP3"/>
    <property type="match status" value="1"/>
</dbReference>
<dbReference type="PANTHER" id="PTHR14911">
    <property type="entry name" value="THUMP DOMAIN-CONTAINING"/>
    <property type="match status" value="1"/>
</dbReference>
<proteinExistence type="predicted"/>
<dbReference type="InterPro" id="IPR029063">
    <property type="entry name" value="SAM-dependent_MTases_sf"/>
</dbReference>
<dbReference type="Pfam" id="PF01170">
    <property type="entry name" value="UPF0020"/>
    <property type="match status" value="1"/>
</dbReference>
<reference evidence="2" key="1">
    <citation type="journal article" date="2020" name="ISME J.">
        <title>Gammaproteobacteria mediating utilization of methyl-, sulfur- and petroleum organic compounds in deep ocean hydrothermal plumes.</title>
        <authorList>
            <person name="Zhou Z."/>
            <person name="Liu Y."/>
            <person name="Pan J."/>
            <person name="Cron B.R."/>
            <person name="Toner B.M."/>
            <person name="Anantharaman K."/>
            <person name="Breier J.A."/>
            <person name="Dick G.J."/>
            <person name="Li M."/>
        </authorList>
    </citation>
    <scope>NUCLEOTIDE SEQUENCE</scope>
    <source>
        <strain evidence="2">SZUA-1435</strain>
    </source>
</reference>
<dbReference type="InterPro" id="IPR002052">
    <property type="entry name" value="DNA_methylase_N6_adenine_CS"/>
</dbReference>
<accession>A0A832YY29</accession>
<gene>
    <name evidence="2" type="ORF">EYH02_02565</name>
</gene>
<protein>
    <recommendedName>
        <fullName evidence="1">Ribosomal RNA large subunit methyltransferase K/L-like methyltransferase domain-containing protein</fullName>
    </recommendedName>
</protein>
<sequence length="333" mass="37501">MLFVARISNEHASLPLSELKAVIDAEPINIRFVDRLDEYVILEGGVEDLKVLMSRLALVKEYGLLISMTSADDVATVKEFIQTYDGCVDIEYLRGFKAPYDVSSLLRTSKRWGKLKECDKVLKLVFVGGIVLIYELMAERRLSDYSDREPHKRPVYRPGTMKPLLARVYVNLARLSSLKRELLLDPFCGVAGFALEACSMGLQCICIDIDSRMVHGASINIRSYSCESLVEIVEGDAAMLSLRTLAVDGIATDPPYGRQSIPQGYTLSKLLIKFIDRAQETLKPKRYMVFAVPLNLDALITNKLERSGFEIVEKHLDWVHGALTRVIYVVRYA</sequence>
<dbReference type="Proteomes" id="UP000605805">
    <property type="component" value="Unassembled WGS sequence"/>
</dbReference>
<evidence type="ECO:0000259" key="1">
    <source>
        <dbReference type="Pfam" id="PF01170"/>
    </source>
</evidence>
<dbReference type="SUPFAM" id="SSF53335">
    <property type="entry name" value="S-adenosyl-L-methionine-dependent methyltransferases"/>
    <property type="match status" value="1"/>
</dbReference>
<dbReference type="GO" id="GO:0030488">
    <property type="term" value="P:tRNA methylation"/>
    <property type="evidence" value="ECO:0007669"/>
    <property type="project" value="TreeGrafter"/>
</dbReference>
<evidence type="ECO:0000313" key="3">
    <source>
        <dbReference type="Proteomes" id="UP000605805"/>
    </source>
</evidence>
<dbReference type="PROSITE" id="PS00092">
    <property type="entry name" value="N6_MTASE"/>
    <property type="match status" value="1"/>
</dbReference>
<dbReference type="GO" id="GO:0003676">
    <property type="term" value="F:nucleic acid binding"/>
    <property type="evidence" value="ECO:0007669"/>
    <property type="project" value="InterPro"/>
</dbReference>
<dbReference type="EMBL" id="DQTV01000045">
    <property type="protein sequence ID" value="HIP56939.1"/>
    <property type="molecule type" value="Genomic_DNA"/>
</dbReference>
<dbReference type="GO" id="GO:0016423">
    <property type="term" value="F:tRNA (guanine) methyltransferase activity"/>
    <property type="evidence" value="ECO:0007669"/>
    <property type="project" value="TreeGrafter"/>
</dbReference>
<comment type="caution">
    <text evidence="2">The sequence shown here is derived from an EMBL/GenBank/DDBJ whole genome shotgun (WGS) entry which is preliminary data.</text>
</comment>
<dbReference type="InterPro" id="IPR000241">
    <property type="entry name" value="RlmKL-like_Mtase"/>
</dbReference>
<evidence type="ECO:0000313" key="2">
    <source>
        <dbReference type="EMBL" id="HIP56939.1"/>
    </source>
</evidence>
<organism evidence="2 3">
    <name type="scientific">Ignisphaera aggregans</name>
    <dbReference type="NCBI Taxonomy" id="334771"/>
    <lineage>
        <taxon>Archaea</taxon>
        <taxon>Thermoproteota</taxon>
        <taxon>Thermoprotei</taxon>
        <taxon>Desulfurococcales</taxon>
        <taxon>Desulfurococcaceae</taxon>
        <taxon>Ignisphaera</taxon>
    </lineage>
</organism>
<name>A0A832YY29_9CREN</name>
<dbReference type="Gene3D" id="3.40.50.150">
    <property type="entry name" value="Vaccinia Virus protein VP39"/>
    <property type="match status" value="1"/>
</dbReference>